<dbReference type="OrthoDB" id="1934322at2759"/>
<reference evidence="2" key="2">
    <citation type="submission" date="2020-06" db="EMBL/GenBank/DDBJ databases">
        <title>Helianthus annuus Genome sequencing and assembly Release 2.</title>
        <authorList>
            <person name="Gouzy J."/>
            <person name="Langlade N."/>
            <person name="Munos S."/>
        </authorList>
    </citation>
    <scope>NUCLEOTIDE SEQUENCE</scope>
    <source>
        <tissue evidence="2">Leaves</tissue>
    </source>
</reference>
<evidence type="ECO:0008006" key="4">
    <source>
        <dbReference type="Google" id="ProtNLM"/>
    </source>
</evidence>
<organism evidence="2 3">
    <name type="scientific">Helianthus annuus</name>
    <name type="common">Common sunflower</name>
    <dbReference type="NCBI Taxonomy" id="4232"/>
    <lineage>
        <taxon>Eukaryota</taxon>
        <taxon>Viridiplantae</taxon>
        <taxon>Streptophyta</taxon>
        <taxon>Embryophyta</taxon>
        <taxon>Tracheophyta</taxon>
        <taxon>Spermatophyta</taxon>
        <taxon>Magnoliopsida</taxon>
        <taxon>eudicotyledons</taxon>
        <taxon>Gunneridae</taxon>
        <taxon>Pentapetalae</taxon>
        <taxon>asterids</taxon>
        <taxon>campanulids</taxon>
        <taxon>Asterales</taxon>
        <taxon>Asteraceae</taxon>
        <taxon>Asteroideae</taxon>
        <taxon>Heliantheae alliance</taxon>
        <taxon>Heliantheae</taxon>
        <taxon>Helianthus</taxon>
    </lineage>
</organism>
<feature type="transmembrane region" description="Helical" evidence="1">
    <location>
        <begin position="165"/>
        <end position="195"/>
    </location>
</feature>
<keyword evidence="1" id="KW-0472">Membrane</keyword>
<evidence type="ECO:0000256" key="1">
    <source>
        <dbReference type="SAM" id="Phobius"/>
    </source>
</evidence>
<keyword evidence="3" id="KW-1185">Reference proteome</keyword>
<feature type="transmembrane region" description="Helical" evidence="1">
    <location>
        <begin position="76"/>
        <end position="99"/>
    </location>
</feature>
<dbReference type="Proteomes" id="UP000215914">
    <property type="component" value="Unassembled WGS sequence"/>
</dbReference>
<feature type="transmembrane region" description="Helical" evidence="1">
    <location>
        <begin position="216"/>
        <end position="237"/>
    </location>
</feature>
<dbReference type="AlphaFoldDB" id="A0A9K3HF16"/>
<dbReference type="PANTHER" id="PTHR33133:SF50">
    <property type="entry name" value="TRANSMEMBRANE PROTEIN"/>
    <property type="match status" value="1"/>
</dbReference>
<keyword evidence="1" id="KW-1133">Transmembrane helix</keyword>
<evidence type="ECO:0000313" key="2">
    <source>
        <dbReference type="EMBL" id="KAF5777123.1"/>
    </source>
</evidence>
<comment type="caution">
    <text evidence="2">The sequence shown here is derived from an EMBL/GenBank/DDBJ whole genome shotgun (WGS) entry which is preliminary data.</text>
</comment>
<accession>A0A9K3HF16</accession>
<feature type="transmembrane region" description="Helical" evidence="1">
    <location>
        <begin position="120"/>
        <end position="153"/>
    </location>
</feature>
<dbReference type="Gramene" id="mRNA:HanXRQr2_Chr12g0531991">
    <property type="protein sequence ID" value="CDS:HanXRQr2_Chr12g0531991.1"/>
    <property type="gene ID" value="HanXRQr2_Chr12g0531991"/>
</dbReference>
<feature type="transmembrane region" description="Helical" evidence="1">
    <location>
        <begin position="243"/>
        <end position="263"/>
    </location>
</feature>
<protein>
    <recommendedName>
        <fullName evidence="4">Transmembrane protein</fullName>
    </recommendedName>
</protein>
<gene>
    <name evidence="2" type="ORF">HanXRQr2_Chr12g0531991</name>
</gene>
<dbReference type="PANTHER" id="PTHR33133">
    <property type="entry name" value="OS08G0107100 PROTEIN-RELATED"/>
    <property type="match status" value="1"/>
</dbReference>
<feature type="transmembrane region" description="Helical" evidence="1">
    <location>
        <begin position="21"/>
        <end position="41"/>
    </location>
</feature>
<proteinExistence type="predicted"/>
<keyword evidence="1" id="KW-0812">Transmembrane</keyword>
<name>A0A9K3HF16_HELAN</name>
<reference evidence="2" key="1">
    <citation type="journal article" date="2017" name="Nature">
        <title>The sunflower genome provides insights into oil metabolism, flowering and Asterid evolution.</title>
        <authorList>
            <person name="Badouin H."/>
            <person name="Gouzy J."/>
            <person name="Grassa C.J."/>
            <person name="Murat F."/>
            <person name="Staton S.E."/>
            <person name="Cottret L."/>
            <person name="Lelandais-Briere C."/>
            <person name="Owens G.L."/>
            <person name="Carrere S."/>
            <person name="Mayjonade B."/>
            <person name="Legrand L."/>
            <person name="Gill N."/>
            <person name="Kane N.C."/>
            <person name="Bowers J.E."/>
            <person name="Hubner S."/>
            <person name="Bellec A."/>
            <person name="Berard A."/>
            <person name="Berges H."/>
            <person name="Blanchet N."/>
            <person name="Boniface M.C."/>
            <person name="Brunel D."/>
            <person name="Catrice O."/>
            <person name="Chaidir N."/>
            <person name="Claudel C."/>
            <person name="Donnadieu C."/>
            <person name="Faraut T."/>
            <person name="Fievet G."/>
            <person name="Helmstetter N."/>
            <person name="King M."/>
            <person name="Knapp S.J."/>
            <person name="Lai Z."/>
            <person name="Le Paslier M.C."/>
            <person name="Lippi Y."/>
            <person name="Lorenzon L."/>
            <person name="Mandel J.R."/>
            <person name="Marage G."/>
            <person name="Marchand G."/>
            <person name="Marquand E."/>
            <person name="Bret-Mestries E."/>
            <person name="Morien E."/>
            <person name="Nambeesan S."/>
            <person name="Nguyen T."/>
            <person name="Pegot-Espagnet P."/>
            <person name="Pouilly N."/>
            <person name="Raftis F."/>
            <person name="Sallet E."/>
            <person name="Schiex T."/>
            <person name="Thomas J."/>
            <person name="Vandecasteele C."/>
            <person name="Vares D."/>
            <person name="Vear F."/>
            <person name="Vautrin S."/>
            <person name="Crespi M."/>
            <person name="Mangin B."/>
            <person name="Burke J.M."/>
            <person name="Salse J."/>
            <person name="Munos S."/>
            <person name="Vincourt P."/>
            <person name="Rieseberg L.H."/>
            <person name="Langlade N.B."/>
        </authorList>
    </citation>
    <scope>NUCLEOTIDE SEQUENCE</scope>
    <source>
        <tissue evidence="2">Leaves</tissue>
    </source>
</reference>
<dbReference type="EMBL" id="MNCJ02000327">
    <property type="protein sequence ID" value="KAF5777123.1"/>
    <property type="molecule type" value="Genomic_DNA"/>
</dbReference>
<sequence>MEITKFHTRNITGSLYESRRIILSRFGHFLTLSLFFLPLSFSLTRYTLSRFSLPDEPYTLVYIEDHSNHQKHVTYYLFYTLLIHVLALCAIGTITYSTHHAFFGKPVKIVDALKSLTFSFFRLASTIIAAYILVVMITLSVILFVATVIMLVHNLGFIDIDYYSVYFPAIMGVSLLVVIICFPVNWSLAFAVVVVESKWGFAPLIRSSYLAKGMRSVSRLVRLYFVVFVVFVGLMVMTCSANVMALTMIGSIVVTMLLLWIIAANTVLYNYCKALHGELELEAVEGFGHDYMNLPSDVVKVPHVVSVVTA</sequence>
<dbReference type="GO" id="GO:0016020">
    <property type="term" value="C:membrane"/>
    <property type="evidence" value="ECO:0000318"/>
    <property type="project" value="GO_Central"/>
</dbReference>
<evidence type="ECO:0000313" key="3">
    <source>
        <dbReference type="Proteomes" id="UP000215914"/>
    </source>
</evidence>